<dbReference type="SUPFAM" id="SSF51126">
    <property type="entry name" value="Pectin lyase-like"/>
    <property type="match status" value="2"/>
</dbReference>
<feature type="compositionally biased region" description="Polar residues" evidence="1">
    <location>
        <begin position="908"/>
        <end position="917"/>
    </location>
</feature>
<dbReference type="InterPro" id="IPR011050">
    <property type="entry name" value="Pectin_lyase_fold/virulence"/>
</dbReference>
<feature type="region of interest" description="Disordered" evidence="1">
    <location>
        <begin position="728"/>
        <end position="807"/>
    </location>
</feature>
<dbReference type="SMART" id="SM00869">
    <property type="entry name" value="Autotransporter"/>
    <property type="match status" value="1"/>
</dbReference>
<feature type="domain" description="Autotransporter" evidence="2">
    <location>
        <begin position="1719"/>
        <end position="1996"/>
    </location>
</feature>
<dbReference type="InterPro" id="IPR005546">
    <property type="entry name" value="Autotransporte_beta"/>
</dbReference>
<accession>A0A5B9D2I3</accession>
<feature type="region of interest" description="Disordered" evidence="1">
    <location>
        <begin position="1022"/>
        <end position="1062"/>
    </location>
</feature>
<evidence type="ECO:0000259" key="2">
    <source>
        <dbReference type="PROSITE" id="PS51208"/>
    </source>
</evidence>
<organism evidence="3 4">
    <name type="scientific">Bartonella krasnovii</name>
    <dbReference type="NCBI Taxonomy" id="2267275"/>
    <lineage>
        <taxon>Bacteria</taxon>
        <taxon>Pseudomonadati</taxon>
        <taxon>Pseudomonadota</taxon>
        <taxon>Alphaproteobacteria</taxon>
        <taxon>Hyphomicrobiales</taxon>
        <taxon>Bartonellaceae</taxon>
        <taxon>Bartonella</taxon>
    </lineage>
</organism>
<evidence type="ECO:0000313" key="4">
    <source>
        <dbReference type="Proteomes" id="UP000321311"/>
    </source>
</evidence>
<dbReference type="InterPro" id="IPR036709">
    <property type="entry name" value="Autotransporte_beta_dom_sf"/>
</dbReference>
<feature type="compositionally biased region" description="Low complexity" evidence="1">
    <location>
        <begin position="918"/>
        <end position="950"/>
    </location>
</feature>
<dbReference type="KEGG" id="barn:D1092_06365"/>
<dbReference type="InterPro" id="IPR012332">
    <property type="entry name" value="Autotransporter_pectin_lyase_C"/>
</dbReference>
<feature type="compositionally biased region" description="Polar residues" evidence="1">
    <location>
        <begin position="141"/>
        <end position="163"/>
    </location>
</feature>
<dbReference type="GO" id="GO:0019867">
    <property type="term" value="C:outer membrane"/>
    <property type="evidence" value="ECO:0007669"/>
    <property type="project" value="InterPro"/>
</dbReference>
<feature type="compositionally biased region" description="Polar residues" evidence="1">
    <location>
        <begin position="1035"/>
        <end position="1060"/>
    </location>
</feature>
<evidence type="ECO:0000256" key="1">
    <source>
        <dbReference type="SAM" id="MobiDB-lite"/>
    </source>
</evidence>
<feature type="compositionally biased region" description="Low complexity" evidence="1">
    <location>
        <begin position="1022"/>
        <end position="1034"/>
    </location>
</feature>
<dbReference type="InterPro" id="IPR006315">
    <property type="entry name" value="OM_autotransptr_brl_dom"/>
</dbReference>
<dbReference type="EMBL" id="CP031844">
    <property type="protein sequence ID" value="QEE12597.1"/>
    <property type="molecule type" value="Genomic_DNA"/>
</dbReference>
<protein>
    <submittedName>
        <fullName evidence="3">Autotransporter outer membrane beta-barrel domain-containing protein</fullName>
    </submittedName>
</protein>
<evidence type="ECO:0000313" key="3">
    <source>
        <dbReference type="EMBL" id="QEE12597.1"/>
    </source>
</evidence>
<feature type="compositionally biased region" description="Low complexity" evidence="1">
    <location>
        <begin position="891"/>
        <end position="907"/>
    </location>
</feature>
<reference evidence="4" key="1">
    <citation type="submission" date="2019-07" db="EMBL/GenBank/DDBJ databases">
        <title>Bartonella kosoyii sp. nov. and Bartonella krasnovii sp. nov., two novel members of the Bartonella elizabethae complex sensu lato, isolated from black rats and wild desert rodent-fleas.</title>
        <authorList>
            <person name="Gutierrez R."/>
            <person name="Shalit T."/>
            <person name="Markus B."/>
            <person name="Yuan C."/>
            <person name="Nachum-Biala Y."/>
            <person name="Elad D."/>
            <person name="Harrus S."/>
        </authorList>
    </citation>
    <scope>NUCLEOTIDE SEQUENCE [LARGE SCALE GENOMIC DNA]</scope>
    <source>
        <strain evidence="4">OE 1-1</strain>
    </source>
</reference>
<feature type="region of interest" description="Disordered" evidence="1">
    <location>
        <begin position="141"/>
        <end position="168"/>
    </location>
</feature>
<gene>
    <name evidence="3" type="ORF">D1092_06365</name>
</gene>
<feature type="compositionally biased region" description="Polar residues" evidence="1">
    <location>
        <begin position="737"/>
        <end position="750"/>
    </location>
</feature>
<dbReference type="Gene3D" id="2.160.20.20">
    <property type="match status" value="2"/>
</dbReference>
<dbReference type="NCBIfam" id="TIGR01414">
    <property type="entry name" value="autotrans_barl"/>
    <property type="match status" value="2"/>
</dbReference>
<feature type="compositionally biased region" description="Polar residues" evidence="1">
    <location>
        <begin position="871"/>
        <end position="890"/>
    </location>
</feature>
<proteinExistence type="predicted"/>
<dbReference type="OrthoDB" id="7922675at2"/>
<dbReference type="PROSITE" id="PS51208">
    <property type="entry name" value="AUTOTRANSPORTER"/>
    <property type="match status" value="1"/>
</dbReference>
<name>A0A5B9D2I3_9HYPH</name>
<feature type="region of interest" description="Disordered" evidence="1">
    <location>
        <begin position="975"/>
        <end position="1006"/>
    </location>
</feature>
<dbReference type="SUPFAM" id="SSF103515">
    <property type="entry name" value="Autotransporter"/>
    <property type="match status" value="1"/>
</dbReference>
<dbReference type="Gene3D" id="2.40.128.130">
    <property type="entry name" value="Autotransporter beta-domain"/>
    <property type="match status" value="1"/>
</dbReference>
<feature type="region of interest" description="Disordered" evidence="1">
    <location>
        <begin position="864"/>
        <end position="950"/>
    </location>
</feature>
<feature type="compositionally biased region" description="Polar residues" evidence="1">
    <location>
        <begin position="790"/>
        <end position="804"/>
    </location>
</feature>
<dbReference type="Proteomes" id="UP000321311">
    <property type="component" value="Chromosome"/>
</dbReference>
<dbReference type="Pfam" id="PF03797">
    <property type="entry name" value="Autotransporter"/>
    <property type="match status" value="1"/>
</dbReference>
<sequence>MAEDGAGGRSDVNHIENRQVQMGGMGSVFVDGKDELGAQINLTDSSVQGFVFGLGASRLGKISMSGGFLENDYVEAVASEGGAILLSDTSVSVKTIGLWSDSKSLVSMQGGNLGFHDNGVGVISSEMGIVLLDRVKINEASKSQSRNPRQIGSTQVDSTQRQGSEVVDGLDDHEDLIQDIGRTVLMSRGGYISFNNGNVNIPNAAFLQIGAKLQNDFDQNIEEYIGTLSSNSQDSKDSEAVERLKNINGIFGNIDAGFLRVAAKVEDGFEKTIGKGGFKQIVGNGGFIYFKPSERSDLSSSLPLVDPDVLSKISSKEGDDNFARVLNGVASDLFNIMNQKKEFLGSKALFGSLNLDATIKSSFIVVPGKRSYGIYFDNTVGIQHRNVLEKPQSKREPSDENEELHAVLLQNTHLRVPEGIAVYSNGFSADVFVQDKSTVAGRLLLKAEESADLSLFVHNSVISGATRFDEDSHARIFLSNGSRWSVVKGLEGTDPHCIDSCISSVILKDSSIMFSPPRRHVSSRENQSSGTVTKYRTLRIGEGKGTVYSAEGDSVIQFNVDVSGTNSGQISDRLLIHGDVSGITKVKVKAHTVGWHRDPQNKYSIPLIQVVGRAESNSFSLDDDRFISKKNYVTLGTPYQYVLRAYHSDYPPASITSTDSPDSSVKIQPFDTSLMEGARQIWDFRLEDARLPFRTSTRLPVRTRVGSADVASGDLQSSDLSRVQATGAERGDLPATENASSDTPAVSGNPETEEPNRGVNSGAAGNPASLGRSDSESDMDLTPVSGEASGINSGPTGGVPSTSIGEGESNILVGEQDRDDSSYIQGLGDGYSSYDGLETSDGVDIYRLVNPSPPRGHEVEYTIEGGLEGESSVTTDRNGDSGDTVTDTELTTPQTVESSVPSPTTSSGDSDMSQEGATSEPVGSETSETVTTSATTPLVPSAASAGRARSGASDTILYTLSGTYPSFRSRNLLSIPSGTGSAARSDSGETSVISTDGISVSSGRTISNSLPSIKSAASVRSSASEVSEKSVSPSNRVNPSASEKSVALSSEIKSSTSSNGPVGRILSANSAAEAAVSSTCVDMQKNGESGSQTSYLCSDGQSHTITGKILKASDNTQHSMHAKSPSTVIKLDTATIIGAGDDNKNNIDLTTLQAISAVLAEEKAEVVLDKKSIIQSSVIGLEAKGGGKVKMTDGTVSARYVGALADSGSSIDLKDTKINLTGALAVAGLASKGGTITMNSGVITQAKGVAVRSESGGSVKLDKVDITVKKEAEKSDSEENFGRAAFLLNDNASIDFKNGNVVTDAHVLWVMNSGDADVVEKSSSRIRRSSEVRPAVNQEKRPAMNHANIESSTIKVEGDGAYGIYFDGVTQKEGSRQESVVKQSAVSQQEKTPIHVTGAISLKKTNFEVAKGIAIYGNNSGGHVSLANKTTLAGDLLLKAENNSNISVSIDNSIVKGGVRVNKDSYAKLDLINGSEWILKRSTQKDLGTPDSRCVDSCVSSVRLVNSAIDFASPESGEKYQTLHIGNGKGTVYEVQGDVVIHLNARLNPHDSSSQQVTDQLVIHGDVSGKTKIHVRGEAGNVGNGQKNAKIAHSVSVIQVYGQAEKDSFQLDGDYVALRNSPYKYTLRSYSPEVTSAEQHVQQKFVKDGGAFWNFRLENQYVKSAGSAALSERFVRSVVPQVPTYLVLPNSVFHTGLMDINNQNKQLETLRMTSTGMVEVRENPALYLRGYGGSYRYASDLSALEYGYDGDLDYRGVEAGVLLKTIENTDSALSFGVMGTYGKLSLKPLDVEQSQKSAFDKWTATVYGSMQHNVGFYVDGLLSYGLFKGDVLTLARGKTATLKGNPLNVSLVGGQTIATGYKGFVFDPQVQVVYQHLQFNKARDIDNFDIEMGNLDQWVARVGGRLTKNPTGSEGVNAVAFYGKLYLAHGFGEKQSVHFSDSFKLGAFGSSLEAGVGFNAKLLPQFSLHADILYQHKLNKAGFSGASFSGGVRYQF</sequence>